<proteinExistence type="predicted"/>
<keyword evidence="1" id="KW-0732">Signal</keyword>
<keyword evidence="3" id="KW-1185">Reference proteome</keyword>
<reference evidence="2" key="1">
    <citation type="submission" date="2022-12" db="EMBL/GenBank/DDBJ databases">
        <title>Reference genome sequencing for broad-spectrum identification of bacterial and archaeal isolates by mass spectrometry.</title>
        <authorList>
            <person name="Sekiguchi Y."/>
            <person name="Tourlousse D.M."/>
        </authorList>
    </citation>
    <scope>NUCLEOTIDE SEQUENCE</scope>
    <source>
        <strain evidence="2">ASRB1</strain>
    </source>
</reference>
<protein>
    <submittedName>
        <fullName evidence="2">Uncharacterized protein</fullName>
    </submittedName>
</protein>
<feature type="signal peptide" evidence="1">
    <location>
        <begin position="1"/>
        <end position="25"/>
    </location>
</feature>
<sequence>MSKRLGTAMVLFSALMLLTSGMAVGATYPVIKGKWNVSINCVTWDESTDQFSTGAYIGTLNISYQDPKTGNFYGRFESYPLTGNVSTDGTLTAILRGAYDCDFTIFTCKVTGNKKILGTWNHYKGDHIDTCKVRIIKQ</sequence>
<evidence type="ECO:0000313" key="2">
    <source>
        <dbReference type="EMBL" id="GLI34315.1"/>
    </source>
</evidence>
<dbReference type="Proteomes" id="UP001144372">
    <property type="component" value="Unassembled WGS sequence"/>
</dbReference>
<dbReference type="EMBL" id="BSDR01000001">
    <property type="protein sequence ID" value="GLI34315.1"/>
    <property type="molecule type" value="Genomic_DNA"/>
</dbReference>
<accession>A0A9W6D545</accession>
<dbReference type="AlphaFoldDB" id="A0A9W6D545"/>
<feature type="chain" id="PRO_5040773411" evidence="1">
    <location>
        <begin position="26"/>
        <end position="138"/>
    </location>
</feature>
<evidence type="ECO:0000313" key="3">
    <source>
        <dbReference type="Proteomes" id="UP001144372"/>
    </source>
</evidence>
<evidence type="ECO:0000256" key="1">
    <source>
        <dbReference type="SAM" id="SignalP"/>
    </source>
</evidence>
<organism evidence="2 3">
    <name type="scientific">Desulforhabdus amnigena</name>
    <dbReference type="NCBI Taxonomy" id="40218"/>
    <lineage>
        <taxon>Bacteria</taxon>
        <taxon>Pseudomonadati</taxon>
        <taxon>Thermodesulfobacteriota</taxon>
        <taxon>Syntrophobacteria</taxon>
        <taxon>Syntrophobacterales</taxon>
        <taxon>Syntrophobacteraceae</taxon>
        <taxon>Desulforhabdus</taxon>
    </lineage>
</organism>
<gene>
    <name evidence="2" type="ORF">DAMNIGENAA_17480</name>
</gene>
<name>A0A9W6D545_9BACT</name>
<dbReference type="RefSeq" id="WP_281793571.1">
    <property type="nucleotide sequence ID" value="NZ_BSDR01000001.1"/>
</dbReference>
<comment type="caution">
    <text evidence="2">The sequence shown here is derived from an EMBL/GenBank/DDBJ whole genome shotgun (WGS) entry which is preliminary data.</text>
</comment>